<name>A0A401PNC5_SCYTO</name>
<evidence type="ECO:0008006" key="3">
    <source>
        <dbReference type="Google" id="ProtNLM"/>
    </source>
</evidence>
<dbReference type="PANTHER" id="PTHR11715:SF3">
    <property type="entry name" value="GLYCINE CLEAVAGE SYSTEM H PROTEIN-RELATED"/>
    <property type="match status" value="1"/>
</dbReference>
<dbReference type="Pfam" id="PF01597">
    <property type="entry name" value="GCV_H"/>
    <property type="match status" value="1"/>
</dbReference>
<gene>
    <name evidence="1" type="ORF">scyTo_0003704</name>
</gene>
<evidence type="ECO:0000313" key="1">
    <source>
        <dbReference type="EMBL" id="GCB74613.1"/>
    </source>
</evidence>
<dbReference type="SUPFAM" id="SSF51230">
    <property type="entry name" value="Single hybrid motif"/>
    <property type="match status" value="1"/>
</dbReference>
<keyword evidence="2" id="KW-1185">Reference proteome</keyword>
<sequence length="128" mass="14455">MAWRCTLSNLRVVASQCLHSPATWQPPHRTVRIVWPLRSLSTSRPALSARKFTDKHEWVTVENGIGTVGISNYAQEALGDVVYCGLPEVGTKLNQLGWLIKMRLDNPAEVDDLMDEEGYEKFLKSIED</sequence>
<dbReference type="GO" id="GO:0019464">
    <property type="term" value="P:glycine decarboxylation via glycine cleavage system"/>
    <property type="evidence" value="ECO:0007669"/>
    <property type="project" value="InterPro"/>
</dbReference>
<reference evidence="1 2" key="1">
    <citation type="journal article" date="2018" name="Nat. Ecol. Evol.">
        <title>Shark genomes provide insights into elasmobranch evolution and the origin of vertebrates.</title>
        <authorList>
            <person name="Hara Y"/>
            <person name="Yamaguchi K"/>
            <person name="Onimaru K"/>
            <person name="Kadota M"/>
            <person name="Koyanagi M"/>
            <person name="Keeley SD"/>
            <person name="Tatsumi K"/>
            <person name="Tanaka K"/>
            <person name="Motone F"/>
            <person name="Kageyama Y"/>
            <person name="Nozu R"/>
            <person name="Adachi N"/>
            <person name="Nishimura O"/>
            <person name="Nakagawa R"/>
            <person name="Tanegashima C"/>
            <person name="Kiyatake I"/>
            <person name="Matsumoto R"/>
            <person name="Murakumo K"/>
            <person name="Nishida K"/>
            <person name="Terakita A"/>
            <person name="Kuratani S"/>
            <person name="Sato K"/>
            <person name="Hyodo S Kuraku.S."/>
        </authorList>
    </citation>
    <scope>NUCLEOTIDE SEQUENCE [LARGE SCALE GENOMIC DNA]</scope>
</reference>
<dbReference type="EMBL" id="BFAA01001036">
    <property type="protein sequence ID" value="GCB74613.1"/>
    <property type="molecule type" value="Genomic_DNA"/>
</dbReference>
<dbReference type="Gene3D" id="2.40.50.100">
    <property type="match status" value="2"/>
</dbReference>
<organism evidence="1 2">
    <name type="scientific">Scyliorhinus torazame</name>
    <name type="common">Cloudy catshark</name>
    <name type="synonym">Catulus torazame</name>
    <dbReference type="NCBI Taxonomy" id="75743"/>
    <lineage>
        <taxon>Eukaryota</taxon>
        <taxon>Metazoa</taxon>
        <taxon>Chordata</taxon>
        <taxon>Craniata</taxon>
        <taxon>Vertebrata</taxon>
        <taxon>Chondrichthyes</taxon>
        <taxon>Elasmobranchii</taxon>
        <taxon>Galeomorphii</taxon>
        <taxon>Galeoidea</taxon>
        <taxon>Carcharhiniformes</taxon>
        <taxon>Scyliorhinidae</taxon>
        <taxon>Scyliorhinus</taxon>
    </lineage>
</organism>
<dbReference type="InterPro" id="IPR033753">
    <property type="entry name" value="GCV_H/Fam206"/>
</dbReference>
<dbReference type="OMA" id="YEEFTAV"/>
<dbReference type="GO" id="GO:0009249">
    <property type="term" value="P:protein lipoylation"/>
    <property type="evidence" value="ECO:0007669"/>
    <property type="project" value="TreeGrafter"/>
</dbReference>
<dbReference type="InterPro" id="IPR011053">
    <property type="entry name" value="Single_hybrid_motif"/>
</dbReference>
<dbReference type="InterPro" id="IPR002930">
    <property type="entry name" value="GCV_H"/>
</dbReference>
<dbReference type="Proteomes" id="UP000288216">
    <property type="component" value="Unassembled WGS sequence"/>
</dbReference>
<dbReference type="AlphaFoldDB" id="A0A401PNC5"/>
<protein>
    <recommendedName>
        <fullName evidence="3">Glycine cleavage system H protein</fullName>
    </recommendedName>
</protein>
<dbReference type="OrthoDB" id="10264154at2759"/>
<dbReference type="PANTHER" id="PTHR11715">
    <property type="entry name" value="GLYCINE CLEAVAGE SYSTEM H PROTEIN"/>
    <property type="match status" value="1"/>
</dbReference>
<evidence type="ECO:0000313" key="2">
    <source>
        <dbReference type="Proteomes" id="UP000288216"/>
    </source>
</evidence>
<dbReference type="GO" id="GO:0005739">
    <property type="term" value="C:mitochondrion"/>
    <property type="evidence" value="ECO:0007669"/>
    <property type="project" value="TreeGrafter"/>
</dbReference>
<comment type="caution">
    <text evidence="1">The sequence shown here is derived from an EMBL/GenBank/DDBJ whole genome shotgun (WGS) entry which is preliminary data.</text>
</comment>
<dbReference type="STRING" id="75743.A0A401PNC5"/>
<proteinExistence type="predicted"/>
<accession>A0A401PNC5</accession>
<dbReference type="GO" id="GO:0005960">
    <property type="term" value="C:glycine cleavage complex"/>
    <property type="evidence" value="ECO:0007669"/>
    <property type="project" value="InterPro"/>
</dbReference>